<comment type="caution">
    <text evidence="2">The sequence shown here is derived from an EMBL/GenBank/DDBJ whole genome shotgun (WGS) entry which is preliminary data.</text>
</comment>
<reference evidence="2 3" key="1">
    <citation type="submission" date="2024-01" db="EMBL/GenBank/DDBJ databases">
        <title>The genomes of 5 underutilized Papilionoideae crops provide insights into root nodulation and disease resistanc.</title>
        <authorList>
            <person name="Yuan L."/>
        </authorList>
    </citation>
    <scope>NUCLEOTIDE SEQUENCE [LARGE SCALE GENOMIC DNA]</scope>
    <source>
        <strain evidence="2">ZHUSHIDOU_FW_LH</strain>
        <tissue evidence="2">Leaf</tissue>
    </source>
</reference>
<gene>
    <name evidence="2" type="ORF">RIF29_30337</name>
</gene>
<proteinExistence type="predicted"/>
<feature type="region of interest" description="Disordered" evidence="1">
    <location>
        <begin position="267"/>
        <end position="318"/>
    </location>
</feature>
<name>A0AAN9EGD2_CROPI</name>
<keyword evidence="3" id="KW-1185">Reference proteome</keyword>
<dbReference type="PANTHER" id="PTHR31390">
    <property type="entry name" value="EXPRESSED PROTEIN"/>
    <property type="match status" value="1"/>
</dbReference>
<feature type="compositionally biased region" description="Basic and acidic residues" evidence="1">
    <location>
        <begin position="26"/>
        <end position="40"/>
    </location>
</feature>
<dbReference type="PANTHER" id="PTHR31390:SF27">
    <property type="entry name" value="DUF3527 DOMAIN PROTEIN"/>
    <property type="match status" value="1"/>
</dbReference>
<feature type="region of interest" description="Disordered" evidence="1">
    <location>
        <begin position="522"/>
        <end position="551"/>
    </location>
</feature>
<feature type="compositionally biased region" description="Basic and acidic residues" evidence="1">
    <location>
        <begin position="53"/>
        <end position="78"/>
    </location>
</feature>
<dbReference type="EMBL" id="JAYWIO010000006">
    <property type="protein sequence ID" value="KAK7256821.1"/>
    <property type="molecule type" value="Genomic_DNA"/>
</dbReference>
<dbReference type="AlphaFoldDB" id="A0AAN9EGD2"/>
<feature type="compositionally biased region" description="Low complexity" evidence="1">
    <location>
        <begin position="131"/>
        <end position="145"/>
    </location>
</feature>
<feature type="region of interest" description="Disordered" evidence="1">
    <location>
        <begin position="127"/>
        <end position="178"/>
    </location>
</feature>
<dbReference type="InterPro" id="IPR021916">
    <property type="entry name" value="DUF3527"/>
</dbReference>
<feature type="compositionally biased region" description="Low complexity" evidence="1">
    <location>
        <begin position="528"/>
        <end position="538"/>
    </location>
</feature>
<evidence type="ECO:0000313" key="3">
    <source>
        <dbReference type="Proteomes" id="UP001372338"/>
    </source>
</evidence>
<evidence type="ECO:0000256" key="1">
    <source>
        <dbReference type="SAM" id="MobiDB-lite"/>
    </source>
</evidence>
<feature type="region of interest" description="Disordered" evidence="1">
    <location>
        <begin position="1"/>
        <end position="78"/>
    </location>
</feature>
<feature type="compositionally biased region" description="Basic and acidic residues" evidence="1">
    <location>
        <begin position="267"/>
        <end position="280"/>
    </location>
</feature>
<protein>
    <submittedName>
        <fullName evidence="2">Uncharacterized protein</fullName>
    </submittedName>
</protein>
<feature type="compositionally biased region" description="Low complexity" evidence="1">
    <location>
        <begin position="299"/>
        <end position="309"/>
    </location>
</feature>
<accession>A0AAN9EGD2</accession>
<evidence type="ECO:0000313" key="2">
    <source>
        <dbReference type="EMBL" id="KAK7256821.1"/>
    </source>
</evidence>
<organism evidence="2 3">
    <name type="scientific">Crotalaria pallida</name>
    <name type="common">Smooth rattlebox</name>
    <name type="synonym">Crotalaria striata</name>
    <dbReference type="NCBI Taxonomy" id="3830"/>
    <lineage>
        <taxon>Eukaryota</taxon>
        <taxon>Viridiplantae</taxon>
        <taxon>Streptophyta</taxon>
        <taxon>Embryophyta</taxon>
        <taxon>Tracheophyta</taxon>
        <taxon>Spermatophyta</taxon>
        <taxon>Magnoliopsida</taxon>
        <taxon>eudicotyledons</taxon>
        <taxon>Gunneridae</taxon>
        <taxon>Pentapetalae</taxon>
        <taxon>rosids</taxon>
        <taxon>fabids</taxon>
        <taxon>Fabales</taxon>
        <taxon>Fabaceae</taxon>
        <taxon>Papilionoideae</taxon>
        <taxon>50 kb inversion clade</taxon>
        <taxon>genistoids sensu lato</taxon>
        <taxon>core genistoids</taxon>
        <taxon>Crotalarieae</taxon>
        <taxon>Crotalaria</taxon>
    </lineage>
</organism>
<dbReference type="Pfam" id="PF12043">
    <property type="entry name" value="DUF3527"/>
    <property type="match status" value="2"/>
</dbReference>
<dbReference type="Proteomes" id="UP001372338">
    <property type="component" value="Unassembled WGS sequence"/>
</dbReference>
<sequence>MKPSEGMGFSLDPRKISSKRRNSSKTTKESDKPKKPDKLKSKTSVGPSCSDYYHNKGRQDAIGKIQNRESVKGSSMQRDELVKYMSNLPGFLQHSDRGEHIQEKALNVGVLDWSRLEKWKNKQTHIPAVASSLGSFNNSQESSSSSRHKKVGDKKSLHSSCNKASYKESLPESSNLSSQDVKLYQYFEAEPIETMSIEEENRMRPWEFESLGKNQSDASIRNEKRNGYDKIISLGEHFALKSRHHGVSPVPDEIASADVEAKKIKEDLQQRSLQKKEKNQKSSSHKGLPSLKSKYKAVSSDSQKKTSSSHYKAKKKMDHWKEPDIEVAEKQIHRKPSNIVLLRPRLIPQYSSQDCSYLSQLRGSSDETFSESSRSSSSYSSFPEEVYTEDLYSEITHSSVLPFSAEFASSETMEQSVNTDLEIDHSSIASKKPACSNKMSSLQSKDTSMEKDVLDVKLRNQCAFSNMKELLDQETAELIDQSGRKGSSHHRLSFGLNQIGRSLSFKERSTLPQLSSMYAKAKSGPLTSESSASLNNSSSKEKVNGHNRTRSSSLRWLLDPILNHKASNIRQSAEIGPATKGSLDSINLNAEKSNGTQIQALLQLTIKNGIPLFKFVLNNERKVLAATMNSSLEKDEIGCYFTFYLVNEVKKKSGGWMSRGSKEKSCGYVYNIIGQMKLSSYKITEPMNQNSDRQSLVKEYVLLGVETDHLGQGPPIKSQELAAVVNEIPCENLSHEGPLSNDLLKKGCLKCSADEKCFCMAGANDISFSTTVILPGGVHSSSNHGEPSPLIHRWKSGGLCDCGGWDVGCKLLVLSNQKQSPNISRSRVQLFVQEGAGKNTPLFSLAPLKDGFYSVEFTSTITHLQAFFISVVFLSSQKLPSSMNKNEFQEKASINYNPIPPLSPVGRV</sequence>